<dbReference type="EMBL" id="FXAU01000003">
    <property type="protein sequence ID" value="SMG32259.1"/>
    <property type="molecule type" value="Genomic_DNA"/>
</dbReference>
<dbReference type="STRING" id="561061.SAMN05660862_2241"/>
<organism evidence="1 2">
    <name type="scientific">Sphingobacterium psychroaquaticum</name>
    <dbReference type="NCBI Taxonomy" id="561061"/>
    <lineage>
        <taxon>Bacteria</taxon>
        <taxon>Pseudomonadati</taxon>
        <taxon>Bacteroidota</taxon>
        <taxon>Sphingobacteriia</taxon>
        <taxon>Sphingobacteriales</taxon>
        <taxon>Sphingobacteriaceae</taxon>
        <taxon>Sphingobacterium</taxon>
    </lineage>
</organism>
<accession>A0A1X7JUZ4</accession>
<gene>
    <name evidence="1" type="ORF">SAMN05660862_2241</name>
</gene>
<protein>
    <submittedName>
        <fullName evidence="1">Uncharacterized protein</fullName>
    </submittedName>
</protein>
<proteinExistence type="predicted"/>
<dbReference type="AlphaFoldDB" id="A0A1X7JUZ4"/>
<keyword evidence="2" id="KW-1185">Reference proteome</keyword>
<evidence type="ECO:0000313" key="2">
    <source>
        <dbReference type="Proteomes" id="UP000192980"/>
    </source>
</evidence>
<reference evidence="1 2" key="1">
    <citation type="submission" date="2017-04" db="EMBL/GenBank/DDBJ databases">
        <authorList>
            <person name="Afonso C.L."/>
            <person name="Miller P.J."/>
            <person name="Scott M.A."/>
            <person name="Spackman E."/>
            <person name="Goraichik I."/>
            <person name="Dimitrov K.M."/>
            <person name="Suarez D.L."/>
            <person name="Swayne D.E."/>
        </authorList>
    </citation>
    <scope>NUCLEOTIDE SEQUENCE [LARGE SCALE GENOMIC DNA]</scope>
    <source>
        <strain evidence="1 2">DSM 22418</strain>
    </source>
</reference>
<evidence type="ECO:0000313" key="1">
    <source>
        <dbReference type="EMBL" id="SMG32259.1"/>
    </source>
</evidence>
<dbReference type="Proteomes" id="UP000192980">
    <property type="component" value="Unassembled WGS sequence"/>
</dbReference>
<name>A0A1X7JUZ4_9SPHI</name>
<sequence length="148" mass="16748">MADMNLKTAIGAMEDIVEVLELSDTVINTSLTGEIRLMNQRLNSDKEDIVLNTIVTNAEQVTEGVFNINIHVPNLKNQSSGTPTSRDNTQPNIARMEEIGRYVMNVVDGFRGADFFLNLDSTGEVIPNGNKWYYNIVVRYFYLRKDKN</sequence>